<evidence type="ECO:0000256" key="1">
    <source>
        <dbReference type="ARBA" id="ARBA00023002"/>
    </source>
</evidence>
<accession>A0A9D7PSF5</accession>
<evidence type="ECO:0000256" key="2">
    <source>
        <dbReference type="ARBA" id="ARBA00047806"/>
    </source>
</evidence>
<dbReference type="InterPro" id="IPR036509">
    <property type="entry name" value="Met_Sox_Rdtase_MsrA_sf"/>
</dbReference>
<organism evidence="7 8">
    <name type="scientific">Candidatus Proximibacter danicus</name>
    <dbReference type="NCBI Taxonomy" id="2954365"/>
    <lineage>
        <taxon>Bacteria</taxon>
        <taxon>Pseudomonadati</taxon>
        <taxon>Pseudomonadota</taxon>
        <taxon>Betaproteobacteria</taxon>
        <taxon>Candidatus Proximibacter</taxon>
    </lineage>
</organism>
<dbReference type="InterPro" id="IPR002569">
    <property type="entry name" value="Met_Sox_Rdtase_MsrA_dom"/>
</dbReference>
<dbReference type="EMBL" id="JADJUC010000012">
    <property type="protein sequence ID" value="MBK8524652.1"/>
    <property type="molecule type" value="Genomic_DNA"/>
</dbReference>
<dbReference type="SUPFAM" id="SSF55068">
    <property type="entry name" value="Peptide methionine sulfoxide reductase"/>
    <property type="match status" value="1"/>
</dbReference>
<keyword evidence="1 4" id="KW-0560">Oxidoreductase</keyword>
<sequence>MSQHRIRFSRWLAALLLLAGMQATTGWATTPPRTATAILASGCFWCTESDFEKLPGVIGAESGYIDGKTANPTYQDVSSGATGYTEAVRVTYDPARVSYAQLLDHFWKNVDPTVKNRQFCDIGSQYRSGIYWQTEAERKVAEESRDALLKSGRFKEIHTEIKAASTFYPAEEYHQDYYKKNPLRYSYYRNGCGRDARLQQLWGGK</sequence>
<gene>
    <name evidence="4 7" type="primary">msrA</name>
    <name evidence="7" type="ORF">IPL58_11465</name>
</gene>
<dbReference type="Pfam" id="PF01625">
    <property type="entry name" value="PMSR"/>
    <property type="match status" value="1"/>
</dbReference>
<dbReference type="PANTHER" id="PTHR43774">
    <property type="entry name" value="PEPTIDE METHIONINE SULFOXIDE REDUCTASE"/>
    <property type="match status" value="1"/>
</dbReference>
<dbReference type="EC" id="1.8.4.11" evidence="4"/>
<dbReference type="AlphaFoldDB" id="A0A9D7PSF5"/>
<dbReference type="Gene3D" id="3.30.1060.10">
    <property type="entry name" value="Peptide methionine sulphoxide reductase MsrA"/>
    <property type="match status" value="1"/>
</dbReference>
<comment type="catalytic activity">
    <reaction evidence="2 4">
        <text>L-methionyl-[protein] + [thioredoxin]-disulfide + H2O = L-methionyl-(S)-S-oxide-[protein] + [thioredoxin]-dithiol</text>
        <dbReference type="Rhea" id="RHEA:14217"/>
        <dbReference type="Rhea" id="RHEA-COMP:10698"/>
        <dbReference type="Rhea" id="RHEA-COMP:10700"/>
        <dbReference type="Rhea" id="RHEA-COMP:12313"/>
        <dbReference type="Rhea" id="RHEA-COMP:12315"/>
        <dbReference type="ChEBI" id="CHEBI:15377"/>
        <dbReference type="ChEBI" id="CHEBI:16044"/>
        <dbReference type="ChEBI" id="CHEBI:29950"/>
        <dbReference type="ChEBI" id="CHEBI:44120"/>
        <dbReference type="ChEBI" id="CHEBI:50058"/>
        <dbReference type="EC" id="1.8.4.11"/>
    </reaction>
</comment>
<evidence type="ECO:0000313" key="7">
    <source>
        <dbReference type="EMBL" id="MBK8524652.1"/>
    </source>
</evidence>
<proteinExistence type="inferred from homology"/>
<evidence type="ECO:0000256" key="3">
    <source>
        <dbReference type="ARBA" id="ARBA00048782"/>
    </source>
</evidence>
<protein>
    <recommendedName>
        <fullName evidence="4">Peptide methionine sulfoxide reductase MsrA</fullName>
        <shortName evidence="4">Protein-methionine-S-oxide reductase</shortName>
        <ecNumber evidence="4">1.8.4.11</ecNumber>
    </recommendedName>
    <alternativeName>
        <fullName evidence="4">Peptide-methionine (S)-S-oxide reductase</fullName>
        <shortName evidence="4">Peptide Met(O) reductase</shortName>
    </alternativeName>
</protein>
<dbReference type="Proteomes" id="UP000886689">
    <property type="component" value="Unassembled WGS sequence"/>
</dbReference>
<keyword evidence="5" id="KW-0732">Signal</keyword>
<evidence type="ECO:0000256" key="5">
    <source>
        <dbReference type="SAM" id="SignalP"/>
    </source>
</evidence>
<feature type="domain" description="Peptide methionine sulphoxide reductase MsrA" evidence="6">
    <location>
        <begin position="36"/>
        <end position="186"/>
    </location>
</feature>
<dbReference type="PANTHER" id="PTHR43774:SF1">
    <property type="entry name" value="PEPTIDE METHIONINE SULFOXIDE REDUCTASE MSRA 2"/>
    <property type="match status" value="1"/>
</dbReference>
<evidence type="ECO:0000259" key="6">
    <source>
        <dbReference type="Pfam" id="PF01625"/>
    </source>
</evidence>
<dbReference type="HAMAP" id="MF_01401">
    <property type="entry name" value="MsrA"/>
    <property type="match status" value="1"/>
</dbReference>
<dbReference type="NCBIfam" id="TIGR00401">
    <property type="entry name" value="msrA"/>
    <property type="match status" value="1"/>
</dbReference>
<evidence type="ECO:0000313" key="8">
    <source>
        <dbReference type="Proteomes" id="UP000886689"/>
    </source>
</evidence>
<comment type="caution">
    <text evidence="7">The sequence shown here is derived from an EMBL/GenBank/DDBJ whole genome shotgun (WGS) entry which is preliminary data.</text>
</comment>
<dbReference type="GO" id="GO:0008113">
    <property type="term" value="F:peptide-methionine (S)-S-oxide reductase activity"/>
    <property type="evidence" value="ECO:0007669"/>
    <property type="project" value="UniProtKB-UniRule"/>
</dbReference>
<feature type="active site" evidence="4">
    <location>
        <position position="43"/>
    </location>
</feature>
<comment type="function">
    <text evidence="4">Has an important function as a repair enzyme for proteins that have been inactivated by oxidation. Catalyzes the reversible oxidation-reduction of methionine sulfoxide in proteins to methionine.</text>
</comment>
<name>A0A9D7PSF5_9PROT</name>
<feature type="chain" id="PRO_5039130339" description="Peptide methionine sulfoxide reductase MsrA" evidence="5">
    <location>
        <begin position="29"/>
        <end position="205"/>
    </location>
</feature>
<evidence type="ECO:0000256" key="4">
    <source>
        <dbReference type="HAMAP-Rule" id="MF_01401"/>
    </source>
</evidence>
<feature type="signal peptide" evidence="5">
    <location>
        <begin position="1"/>
        <end position="28"/>
    </location>
</feature>
<comment type="catalytic activity">
    <reaction evidence="3 4">
        <text>[thioredoxin]-disulfide + L-methionine + H2O = L-methionine (S)-S-oxide + [thioredoxin]-dithiol</text>
        <dbReference type="Rhea" id="RHEA:19993"/>
        <dbReference type="Rhea" id="RHEA-COMP:10698"/>
        <dbReference type="Rhea" id="RHEA-COMP:10700"/>
        <dbReference type="ChEBI" id="CHEBI:15377"/>
        <dbReference type="ChEBI" id="CHEBI:29950"/>
        <dbReference type="ChEBI" id="CHEBI:50058"/>
        <dbReference type="ChEBI" id="CHEBI:57844"/>
        <dbReference type="ChEBI" id="CHEBI:58772"/>
        <dbReference type="EC" id="1.8.4.11"/>
    </reaction>
</comment>
<reference evidence="7" key="1">
    <citation type="submission" date="2020-10" db="EMBL/GenBank/DDBJ databases">
        <title>Connecting structure to function with the recovery of over 1000 high-quality activated sludge metagenome-assembled genomes encoding full-length rRNA genes using long-read sequencing.</title>
        <authorList>
            <person name="Singleton C.M."/>
            <person name="Petriglieri F."/>
            <person name="Kristensen J.M."/>
            <person name="Kirkegaard R.H."/>
            <person name="Michaelsen T.Y."/>
            <person name="Andersen M.H."/>
            <person name="Karst S.M."/>
            <person name="Dueholm M.S."/>
            <person name="Nielsen P.H."/>
            <person name="Albertsen M."/>
        </authorList>
    </citation>
    <scope>NUCLEOTIDE SEQUENCE</scope>
    <source>
        <strain evidence="7">Hirt_18-Q3-R61-65_BATAC.395</strain>
    </source>
</reference>
<comment type="similarity">
    <text evidence="4">Belongs to the MsrA Met sulfoxide reductase family.</text>
</comment>